<keyword evidence="9" id="KW-1185">Reference proteome</keyword>
<dbReference type="PANTHER" id="PTHR24379">
    <property type="entry name" value="KRAB AND ZINC FINGER DOMAIN-CONTAINING"/>
    <property type="match status" value="1"/>
</dbReference>
<dbReference type="Proteomes" id="UP000678499">
    <property type="component" value="Unassembled WGS sequence"/>
</dbReference>
<keyword evidence="1" id="KW-0479">Metal-binding</keyword>
<proteinExistence type="predicted"/>
<feature type="domain" description="C2H2-type" evidence="7">
    <location>
        <begin position="515"/>
        <end position="543"/>
    </location>
</feature>
<feature type="domain" description="C2H2-type" evidence="7">
    <location>
        <begin position="386"/>
        <end position="413"/>
    </location>
</feature>
<feature type="region of interest" description="Disordered" evidence="6">
    <location>
        <begin position="886"/>
        <end position="928"/>
    </location>
</feature>
<feature type="compositionally biased region" description="Acidic residues" evidence="6">
    <location>
        <begin position="1400"/>
        <end position="1411"/>
    </location>
</feature>
<feature type="compositionally biased region" description="Low complexity" evidence="6">
    <location>
        <begin position="316"/>
        <end position="337"/>
    </location>
</feature>
<dbReference type="GO" id="GO:0000981">
    <property type="term" value="F:DNA-binding transcription factor activity, RNA polymerase II-specific"/>
    <property type="evidence" value="ECO:0007669"/>
    <property type="project" value="TreeGrafter"/>
</dbReference>
<dbReference type="SUPFAM" id="SSF57667">
    <property type="entry name" value="beta-beta-alpha zinc fingers"/>
    <property type="match status" value="3"/>
</dbReference>
<dbReference type="PANTHER" id="PTHR24379:SF127">
    <property type="entry name" value="BLOODY FINGERS-RELATED"/>
    <property type="match status" value="1"/>
</dbReference>
<feature type="compositionally biased region" description="Acidic residues" evidence="6">
    <location>
        <begin position="1027"/>
        <end position="1047"/>
    </location>
</feature>
<feature type="region of interest" description="Disordered" evidence="6">
    <location>
        <begin position="791"/>
        <end position="861"/>
    </location>
</feature>
<dbReference type="GO" id="GO:0000977">
    <property type="term" value="F:RNA polymerase II transcription regulatory region sequence-specific DNA binding"/>
    <property type="evidence" value="ECO:0007669"/>
    <property type="project" value="TreeGrafter"/>
</dbReference>
<name>A0A7R9BU56_9CRUS</name>
<feature type="domain" description="C2H2-type" evidence="7">
    <location>
        <begin position="1340"/>
        <end position="1368"/>
    </location>
</feature>
<organism evidence="8">
    <name type="scientific">Notodromas monacha</name>
    <dbReference type="NCBI Taxonomy" id="399045"/>
    <lineage>
        <taxon>Eukaryota</taxon>
        <taxon>Metazoa</taxon>
        <taxon>Ecdysozoa</taxon>
        <taxon>Arthropoda</taxon>
        <taxon>Crustacea</taxon>
        <taxon>Oligostraca</taxon>
        <taxon>Ostracoda</taxon>
        <taxon>Podocopa</taxon>
        <taxon>Podocopida</taxon>
        <taxon>Cypridocopina</taxon>
        <taxon>Cypridoidea</taxon>
        <taxon>Cyprididae</taxon>
        <taxon>Notodromas</taxon>
    </lineage>
</organism>
<feature type="compositionally biased region" description="Polar residues" evidence="6">
    <location>
        <begin position="1063"/>
        <end position="1088"/>
    </location>
</feature>
<feature type="compositionally biased region" description="Basic and acidic residues" evidence="6">
    <location>
        <begin position="284"/>
        <end position="296"/>
    </location>
</feature>
<evidence type="ECO:0000256" key="6">
    <source>
        <dbReference type="SAM" id="MobiDB-lite"/>
    </source>
</evidence>
<keyword evidence="2" id="KW-0677">Repeat</keyword>
<feature type="compositionally biased region" description="Basic residues" evidence="6">
    <location>
        <begin position="1157"/>
        <end position="1175"/>
    </location>
</feature>
<dbReference type="EMBL" id="CAJPEX010002281">
    <property type="protein sequence ID" value="CAG0920790.1"/>
    <property type="molecule type" value="Genomic_DNA"/>
</dbReference>
<feature type="compositionally biased region" description="Basic residues" evidence="6">
    <location>
        <begin position="894"/>
        <end position="917"/>
    </location>
</feature>
<dbReference type="GO" id="GO:0008270">
    <property type="term" value="F:zinc ion binding"/>
    <property type="evidence" value="ECO:0007669"/>
    <property type="project" value="UniProtKB-KW"/>
</dbReference>
<evidence type="ECO:0000256" key="4">
    <source>
        <dbReference type="ARBA" id="ARBA00022833"/>
    </source>
</evidence>
<dbReference type="PROSITE" id="PS50157">
    <property type="entry name" value="ZINC_FINGER_C2H2_2"/>
    <property type="match status" value="6"/>
</dbReference>
<feature type="region of interest" description="Disordered" evidence="6">
    <location>
        <begin position="534"/>
        <end position="565"/>
    </location>
</feature>
<feature type="domain" description="C2H2-type" evidence="7">
    <location>
        <begin position="2"/>
        <end position="30"/>
    </location>
</feature>
<feature type="compositionally biased region" description="Basic residues" evidence="6">
    <location>
        <begin position="352"/>
        <end position="362"/>
    </location>
</feature>
<evidence type="ECO:0000256" key="3">
    <source>
        <dbReference type="ARBA" id="ARBA00022771"/>
    </source>
</evidence>
<dbReference type="InterPro" id="IPR013087">
    <property type="entry name" value="Znf_C2H2_type"/>
</dbReference>
<evidence type="ECO:0000313" key="8">
    <source>
        <dbReference type="EMBL" id="CAD7280638.1"/>
    </source>
</evidence>
<dbReference type="PROSITE" id="PS00028">
    <property type="entry name" value="ZINC_FINGER_C2H2_1"/>
    <property type="match status" value="7"/>
</dbReference>
<dbReference type="Gene3D" id="3.30.160.60">
    <property type="entry name" value="Classic Zinc Finger"/>
    <property type="match status" value="2"/>
</dbReference>
<feature type="compositionally biased region" description="Basic residues" evidence="6">
    <location>
        <begin position="534"/>
        <end position="557"/>
    </location>
</feature>
<evidence type="ECO:0000313" key="9">
    <source>
        <dbReference type="Proteomes" id="UP000678499"/>
    </source>
</evidence>
<feature type="compositionally biased region" description="Polar residues" evidence="6">
    <location>
        <begin position="822"/>
        <end position="838"/>
    </location>
</feature>
<gene>
    <name evidence="8" type="ORF">NMOB1V02_LOCUS8296</name>
</gene>
<dbReference type="GO" id="GO:0005634">
    <property type="term" value="C:nucleus"/>
    <property type="evidence" value="ECO:0007669"/>
    <property type="project" value="TreeGrafter"/>
</dbReference>
<feature type="region of interest" description="Disordered" evidence="6">
    <location>
        <begin position="1364"/>
        <end position="1421"/>
    </location>
</feature>
<feature type="domain" description="C2H2-type" evidence="7">
    <location>
        <begin position="621"/>
        <end position="645"/>
    </location>
</feature>
<feature type="region of interest" description="Disordered" evidence="6">
    <location>
        <begin position="420"/>
        <end position="451"/>
    </location>
</feature>
<dbReference type="OrthoDB" id="3437960at2759"/>
<feature type="compositionally biased region" description="Basic residues" evidence="6">
    <location>
        <begin position="795"/>
        <end position="809"/>
    </location>
</feature>
<dbReference type="InterPro" id="IPR036236">
    <property type="entry name" value="Znf_C2H2_sf"/>
</dbReference>
<evidence type="ECO:0000259" key="7">
    <source>
        <dbReference type="PROSITE" id="PS50157"/>
    </source>
</evidence>
<feature type="domain" description="C2H2-type" evidence="7">
    <location>
        <begin position="250"/>
        <end position="277"/>
    </location>
</feature>
<reference evidence="8" key="1">
    <citation type="submission" date="2020-11" db="EMBL/GenBank/DDBJ databases">
        <authorList>
            <person name="Tran Van P."/>
        </authorList>
    </citation>
    <scope>NUCLEOTIDE SEQUENCE</scope>
</reference>
<feature type="compositionally biased region" description="Polar residues" evidence="6">
    <location>
        <begin position="846"/>
        <end position="856"/>
    </location>
</feature>
<keyword evidence="4" id="KW-0862">Zinc</keyword>
<dbReference type="SMART" id="SM00355">
    <property type="entry name" value="ZnF_C2H2"/>
    <property type="match status" value="15"/>
</dbReference>
<sequence>MYFCEDCAFSFSNRDAWEEHLLTVHSNDEPDSSPTEEPHDSDADSGVANGDVEETEEEIPVEKCASVDTEFLSRLRKHPSKVHLSRDPVLRLTCRNSPQDLPDPSECDFTWGQTPLTVDDYVENPDFYVVQYVSLGSSCPKCGKFFSDESRMETHMPRCNFEAKRERVVVATLSRSSKTASSSFITCPSCRIRYLKRSFIQHLRTAHEAVNEMEASKASVRCQIPGCDKVLGKRFSHAEHLLLHPRSKDFACKSCPSNFCTLQSLLRHYLTHEQEFSGLKTRKKEGPVRTFIREPSGKFAKTPLPRVRKKSSQKLTASAASSKVSTVKSPVVKSSPKPTKKSRIPSVGTQPKKTKISAKRKSPAASPAQAEREMEAVIEDETVLRNSCKHCGKHFASRSNRIRHEALHFSDGQYRDVINHGKSGGPGLSGPRLSKEPAKSGKKVPKQAKISTPSVLQDSVADEKLIGKCRYCFRAVDKPDLIRHEASHWDKGVFRSEVPLRQVEARTAALTQSSFKCALCKKEFPTMFYLQKHKRDKHGKRRNATTKKAKSPKKKRTKDVETLEPLEMEDESPKLVLRSPVKEKIEEKAKSKEPVDQKVSKEPKLAIFDPISTFDPSSSLYTCLECKKHFSDPTMLTEHVIKFHSRTFVARCSLCSVGFLSQATRQIHEASCVGDSEKNLKIHCRLCDLSFPTKPAFVHHVHESHSDLENAADDVLRGVVKGKVVFPAVGMTVAEPAKKSRRTKSASSASSAISADDVFEFNGASAKGGGQRKSGSAMTFVCVCGFRGTKTQQQSHRKKEHPSTKKNQRLARPVSDEEMEEIQQSPAKKQRLDSSSSATKKRVSKTKSSPLQSPRQTPAVDPEMAPVQFLKCTICGHLTFASLMQQHHQEAHGSKKKKKRVSTLKRKSVGSRSRKRSLSSPKKMPDEDKVLQTSLHMNSETGQQTLMRLVDGSEVPMSKRLGLRTKMQCPMCPEMFDTSILWHRHVLRNHCLDVCLKTWGVKNVSLTASSEPSPMENRPTKANENESAFEEESEEMVDEASEDADEESVPKDISGKKVIPRTIEQSDQTQVSMTNNNTSHLETSLESVTESDKSAAAARDSLNTTLGDARPRRPIQASRRLLDADFDNMPNMRTHKKRSISPLKPQSARRTSDAAAKKKRPNKRSTKFSSSKRSKSIPEISVAIEPENFDSTRLEDEDDDDFVADSLISNGVRLGSDNKVDEEYPPKSAAIPAYQQKKFAEVPPPSQPVFRVRVKQCVSMAEQVAMLQEAESQLDSPVSRLTCSECPELSFDTPSLFYEHFSGNHRVTEPVTCSICKSSSKNLQALRNHVRRLHADIFPLKCPECPKVFSRGRGLDMHMELVHRSSAGGKVEQLKSEKGKTREKKDQKIDPVGTLLSEEMGIDESDPEDFPEAIQSALTLD</sequence>
<feature type="region of interest" description="Disordered" evidence="6">
    <location>
        <begin position="1007"/>
        <end position="1198"/>
    </location>
</feature>
<evidence type="ECO:0000256" key="5">
    <source>
        <dbReference type="PROSITE-ProRule" id="PRU00042"/>
    </source>
</evidence>
<keyword evidence="3 5" id="KW-0863">Zinc-finger</keyword>
<evidence type="ECO:0000256" key="2">
    <source>
        <dbReference type="ARBA" id="ARBA00022737"/>
    </source>
</evidence>
<dbReference type="EMBL" id="OA884318">
    <property type="protein sequence ID" value="CAD7280638.1"/>
    <property type="molecule type" value="Genomic_DNA"/>
</dbReference>
<feature type="compositionally biased region" description="Basic and acidic residues" evidence="6">
    <location>
        <begin position="1372"/>
        <end position="1389"/>
    </location>
</feature>
<feature type="region of interest" description="Disordered" evidence="6">
    <location>
        <begin position="278"/>
        <end position="373"/>
    </location>
</feature>
<evidence type="ECO:0000256" key="1">
    <source>
        <dbReference type="ARBA" id="ARBA00022723"/>
    </source>
</evidence>
<feature type="region of interest" description="Disordered" evidence="6">
    <location>
        <begin position="25"/>
        <end position="60"/>
    </location>
</feature>
<accession>A0A7R9BU56</accession>
<protein>
    <recommendedName>
        <fullName evidence="7">C2H2-type domain-containing protein</fullName>
    </recommendedName>
</protein>